<dbReference type="GO" id="GO:0004519">
    <property type="term" value="F:endonuclease activity"/>
    <property type="evidence" value="ECO:0007669"/>
    <property type="project" value="UniProtKB-KW"/>
</dbReference>
<dbReference type="PROSITE" id="PS50164">
    <property type="entry name" value="GIY_YIG"/>
    <property type="match status" value="1"/>
</dbReference>
<keyword evidence="3" id="KW-0540">Nuclease</keyword>
<keyword evidence="4" id="KW-1185">Reference proteome</keyword>
<dbReference type="Pfam" id="PF01541">
    <property type="entry name" value="GIY-YIG"/>
    <property type="match status" value="1"/>
</dbReference>
<name>A0A1Y0D681_9GAMM</name>
<dbReference type="AlphaFoldDB" id="A0A1Y0D681"/>
<dbReference type="InterPro" id="IPR050190">
    <property type="entry name" value="UPF0213_domain"/>
</dbReference>
<protein>
    <submittedName>
        <fullName evidence="3">Endonuclease</fullName>
    </submittedName>
</protein>
<dbReference type="PANTHER" id="PTHR34477">
    <property type="entry name" value="UPF0213 PROTEIN YHBQ"/>
    <property type="match status" value="1"/>
</dbReference>
<dbReference type="Gene3D" id="3.40.1440.10">
    <property type="entry name" value="GIY-YIG endonuclease"/>
    <property type="match status" value="1"/>
</dbReference>
<dbReference type="InterPro" id="IPR035901">
    <property type="entry name" value="GIY-YIG_endonuc_sf"/>
</dbReference>
<dbReference type="PANTHER" id="PTHR34477:SF1">
    <property type="entry name" value="UPF0213 PROTEIN YHBQ"/>
    <property type="match status" value="1"/>
</dbReference>
<organism evidence="3 4">
    <name type="scientific">Oceanisphaera profunda</name>
    <dbReference type="NCBI Taxonomy" id="1416627"/>
    <lineage>
        <taxon>Bacteria</taxon>
        <taxon>Pseudomonadati</taxon>
        <taxon>Pseudomonadota</taxon>
        <taxon>Gammaproteobacteria</taxon>
        <taxon>Aeromonadales</taxon>
        <taxon>Aeromonadaceae</taxon>
        <taxon>Oceanisphaera</taxon>
    </lineage>
</organism>
<keyword evidence="3" id="KW-0378">Hydrolase</keyword>
<evidence type="ECO:0000313" key="4">
    <source>
        <dbReference type="Proteomes" id="UP000243937"/>
    </source>
</evidence>
<evidence type="ECO:0000256" key="1">
    <source>
        <dbReference type="ARBA" id="ARBA00007435"/>
    </source>
</evidence>
<dbReference type="Proteomes" id="UP000243937">
    <property type="component" value="Chromosome"/>
</dbReference>
<dbReference type="CDD" id="cd10456">
    <property type="entry name" value="GIY-YIG_UPF0213"/>
    <property type="match status" value="1"/>
</dbReference>
<reference evidence="3 4" key="1">
    <citation type="journal article" date="2014" name="Int. J. Syst. Evol. Microbiol.">
        <title>Oceanisphaera profunda sp. nov., a marine bacterium isolated from deep-sea sediment, and emended description of the genus Oceanisphaera.</title>
        <authorList>
            <person name="Xu Z."/>
            <person name="Zhang X.Y."/>
            <person name="Su H.N."/>
            <person name="Yu Z.C."/>
            <person name="Liu C."/>
            <person name="Li H."/>
            <person name="Chen X.L."/>
            <person name="Song X.Y."/>
            <person name="Xie B.B."/>
            <person name="Qin Q.L."/>
            <person name="Zhou B.C."/>
            <person name="Shi M."/>
            <person name="Huang Y."/>
            <person name="Zhang Y.Z."/>
        </authorList>
    </citation>
    <scope>NUCLEOTIDE SEQUENCE [LARGE SCALE GENOMIC DNA]</scope>
    <source>
        <strain evidence="3 4">SM1222</strain>
    </source>
</reference>
<feature type="domain" description="GIY-YIG" evidence="2">
    <location>
        <begin position="29"/>
        <end position="106"/>
    </location>
</feature>
<sequence>MTTCLADSLSKVLPEHIQPESIQPENTPAPWYLYLVRCVDGSLYAGISLDPERRCMEHNQQRSRASRYVWARRPAHLVWQREVADQSQALKLELRLKRLTKVKKEQLLLQDNGWQALLAQIRHK</sequence>
<dbReference type="KEGG" id="opf:CBP31_10870"/>
<dbReference type="InterPro" id="IPR000305">
    <property type="entry name" value="GIY-YIG_endonuc"/>
</dbReference>
<evidence type="ECO:0000313" key="3">
    <source>
        <dbReference type="EMBL" id="ART83062.1"/>
    </source>
</evidence>
<gene>
    <name evidence="3" type="ORF">CBP31_10870</name>
</gene>
<dbReference type="EMBL" id="CP021377">
    <property type="protein sequence ID" value="ART83062.1"/>
    <property type="molecule type" value="Genomic_DNA"/>
</dbReference>
<comment type="similarity">
    <text evidence="1">Belongs to the UPF0213 family.</text>
</comment>
<dbReference type="SUPFAM" id="SSF82771">
    <property type="entry name" value="GIY-YIG endonuclease"/>
    <property type="match status" value="1"/>
</dbReference>
<evidence type="ECO:0000259" key="2">
    <source>
        <dbReference type="PROSITE" id="PS50164"/>
    </source>
</evidence>
<accession>A0A1Y0D681</accession>
<keyword evidence="3" id="KW-0255">Endonuclease</keyword>
<proteinExistence type="inferred from homology"/>